<feature type="domain" description="AprE-like beta-barrel" evidence="9">
    <location>
        <begin position="452"/>
        <end position="540"/>
    </location>
</feature>
<organism evidence="10 11">
    <name type="scientific">Microcystis aeruginosa NIES-2549</name>
    <dbReference type="NCBI Taxonomy" id="1641812"/>
    <lineage>
        <taxon>Bacteria</taxon>
        <taxon>Bacillati</taxon>
        <taxon>Cyanobacteriota</taxon>
        <taxon>Cyanophyceae</taxon>
        <taxon>Oscillatoriophycideae</taxon>
        <taxon>Chroococcales</taxon>
        <taxon>Microcystaceae</taxon>
        <taxon>Microcystis</taxon>
    </lineage>
</organism>
<dbReference type="GO" id="GO:0016020">
    <property type="term" value="C:membrane"/>
    <property type="evidence" value="ECO:0007669"/>
    <property type="project" value="UniProtKB-SubCell"/>
</dbReference>
<dbReference type="HOGENOM" id="CLU_023976_0_1_3"/>
<keyword evidence="3 8" id="KW-0812">Transmembrane</keyword>
<dbReference type="Gene3D" id="2.40.30.170">
    <property type="match status" value="1"/>
</dbReference>
<evidence type="ECO:0000256" key="3">
    <source>
        <dbReference type="ARBA" id="ARBA00022692"/>
    </source>
</evidence>
<keyword evidence="5 8" id="KW-0472">Membrane</keyword>
<reference evidence="10 11" key="1">
    <citation type="journal article" date="2015" name="Genome Announc.">
        <title>Complete Genome Sequence of Microcystis aeruginosa NIES-2549, a Bloom-Forming Cyanobacterium from Lake Kasumigaura, Japan.</title>
        <authorList>
            <person name="Yamaguchi H."/>
            <person name="Suzuki S."/>
            <person name="Tanabe Y."/>
            <person name="Osana Y."/>
            <person name="Shimura Y."/>
            <person name="Ishida K."/>
            <person name="Kawachi M."/>
        </authorList>
    </citation>
    <scope>NUCLEOTIDE SEQUENCE [LARGE SCALE GENOMIC DNA]</scope>
    <source>
        <strain evidence="10 11">NIES-2549</strain>
    </source>
</reference>
<evidence type="ECO:0000313" key="10">
    <source>
        <dbReference type="EMBL" id="AKE64119.1"/>
    </source>
</evidence>
<feature type="compositionally biased region" description="Polar residues" evidence="7">
    <location>
        <begin position="1"/>
        <end position="11"/>
    </location>
</feature>
<evidence type="ECO:0000256" key="6">
    <source>
        <dbReference type="SAM" id="Coils"/>
    </source>
</evidence>
<protein>
    <submittedName>
        <fullName evidence="10">HlyD family secretion protein</fullName>
    </submittedName>
</protein>
<accession>A0A0F6U490</accession>
<comment type="subcellular location">
    <subcellularLocation>
        <location evidence="1">Membrane</location>
        <topology evidence="1">Single-pass membrane protein</topology>
    </subcellularLocation>
</comment>
<dbReference type="InterPro" id="IPR050739">
    <property type="entry name" value="MFP"/>
</dbReference>
<evidence type="ECO:0000256" key="8">
    <source>
        <dbReference type="SAM" id="Phobius"/>
    </source>
</evidence>
<sequence>MTQFNEINQADLNGRKSDQNLPGSNLNSSADWSFATKELLDALPQRWTRGLLYFLIVFVAIALPWGMLSRVDETGSARGRLEPQGGTIKQKLNLTYTSAALNSQTAKVEMLNIEEGDMVKAGDILMELDSLPIRERITQLQIQLQSQNNRLNALKQQKNQLETELRTQERQNQSQQLEKLSQVEQARQTFQSLKTTYNLQEQEKLTQIAQAEQNLAALRRTLNLQREEKLTQVAQAKQQLEDSNTAYNLAELRLQKALREVERYQNLFHNGVIAEVRVVEQENIADERQSIWKQSQADIEQARLRLEEQKSSYERIVNQGKADIEQAELRLIEQKRIYQRIVNQGEADIEQAKLRLAEQENSVQTLTHAGEIALSKIQEQLKSLDSQISSLKSEVTQTKKEIDSLKFELEKRIVRAQEGGTIFSLPITGVGDVVQQGGMIVEIAPQKADILLKAEMATTQSGSLQKGMAVKMKFDAYPFQDYGVVDGSLIKISPTTKMQETSQGRVAIYELEIELNKTCIPSGNDCIPLRPGDTATAEVVVRQRRVIDFILDPFKKLQKGGLEF</sequence>
<feature type="region of interest" description="Disordered" evidence="7">
    <location>
        <begin position="1"/>
        <end position="23"/>
    </location>
</feature>
<gene>
    <name evidence="10" type="ORF">MYAER_1769</name>
</gene>
<evidence type="ECO:0000256" key="7">
    <source>
        <dbReference type="SAM" id="MobiDB-lite"/>
    </source>
</evidence>
<dbReference type="PANTHER" id="PTHR30386:SF26">
    <property type="entry name" value="TRANSPORT PROTEIN COMB"/>
    <property type="match status" value="1"/>
</dbReference>
<evidence type="ECO:0000259" key="9">
    <source>
        <dbReference type="Pfam" id="PF26002"/>
    </source>
</evidence>
<evidence type="ECO:0000256" key="2">
    <source>
        <dbReference type="ARBA" id="ARBA00009477"/>
    </source>
</evidence>
<dbReference type="InterPro" id="IPR058982">
    <property type="entry name" value="Beta-barrel_AprE"/>
</dbReference>
<feature type="coiled-coil region" evidence="6">
    <location>
        <begin position="299"/>
        <end position="408"/>
    </location>
</feature>
<evidence type="ECO:0000313" key="11">
    <source>
        <dbReference type="Proteomes" id="UP000034103"/>
    </source>
</evidence>
<dbReference type="PANTHER" id="PTHR30386">
    <property type="entry name" value="MEMBRANE FUSION SUBUNIT OF EMRAB-TOLC MULTIDRUG EFFLUX PUMP"/>
    <property type="match status" value="1"/>
</dbReference>
<dbReference type="PATRIC" id="fig|1641812.3.peg.1824"/>
<keyword evidence="4 8" id="KW-1133">Transmembrane helix</keyword>
<evidence type="ECO:0000256" key="4">
    <source>
        <dbReference type="ARBA" id="ARBA00022989"/>
    </source>
</evidence>
<dbReference type="AlphaFoldDB" id="A0A0F6U490"/>
<name>A0A0F6U490_MICAE</name>
<feature type="transmembrane region" description="Helical" evidence="8">
    <location>
        <begin position="50"/>
        <end position="68"/>
    </location>
</feature>
<dbReference type="EMBL" id="CP011304">
    <property type="protein sequence ID" value="AKE64119.1"/>
    <property type="molecule type" value="Genomic_DNA"/>
</dbReference>
<evidence type="ECO:0000256" key="5">
    <source>
        <dbReference type="ARBA" id="ARBA00023136"/>
    </source>
</evidence>
<dbReference type="Pfam" id="PF26002">
    <property type="entry name" value="Beta-barrel_AprE"/>
    <property type="match status" value="1"/>
</dbReference>
<dbReference type="Proteomes" id="UP000034103">
    <property type="component" value="Chromosome"/>
</dbReference>
<feature type="coiled-coil region" evidence="6">
    <location>
        <begin position="137"/>
        <end position="267"/>
    </location>
</feature>
<proteinExistence type="inferred from homology"/>
<keyword evidence="6" id="KW-0175">Coiled coil</keyword>
<comment type="similarity">
    <text evidence="2">Belongs to the membrane fusion protein (MFP) (TC 8.A.1) family.</text>
</comment>
<evidence type="ECO:0000256" key="1">
    <source>
        <dbReference type="ARBA" id="ARBA00004167"/>
    </source>
</evidence>
<dbReference type="RefSeq" id="WP_046661805.1">
    <property type="nucleotide sequence ID" value="NZ_CP011304.1"/>
</dbReference>